<evidence type="ECO:0000313" key="4">
    <source>
        <dbReference type="Proteomes" id="UP000051249"/>
    </source>
</evidence>
<feature type="transmembrane region" description="Helical" evidence="1">
    <location>
        <begin position="383"/>
        <end position="401"/>
    </location>
</feature>
<dbReference type="InterPro" id="IPR000917">
    <property type="entry name" value="Sulfatase_N"/>
</dbReference>
<feature type="transmembrane region" description="Helical" evidence="1">
    <location>
        <begin position="49"/>
        <end position="67"/>
    </location>
</feature>
<evidence type="ECO:0000256" key="1">
    <source>
        <dbReference type="SAM" id="Phobius"/>
    </source>
</evidence>
<feature type="domain" description="Sulfatase N-terminal" evidence="2">
    <location>
        <begin position="603"/>
        <end position="891"/>
    </location>
</feature>
<dbReference type="SUPFAM" id="SSF53649">
    <property type="entry name" value="Alkaline phosphatase-like"/>
    <property type="match status" value="1"/>
</dbReference>
<dbReference type="OrthoDB" id="243547at2"/>
<evidence type="ECO:0000313" key="3">
    <source>
        <dbReference type="EMBL" id="KRO26184.1"/>
    </source>
</evidence>
<dbReference type="EMBL" id="JQCQ01000002">
    <property type="protein sequence ID" value="KRO26184.1"/>
    <property type="molecule type" value="Genomic_DNA"/>
</dbReference>
<feature type="transmembrane region" description="Helical" evidence="1">
    <location>
        <begin position="200"/>
        <end position="219"/>
    </location>
</feature>
<feature type="transmembrane region" description="Helical" evidence="1">
    <location>
        <begin position="110"/>
        <end position="131"/>
    </location>
</feature>
<dbReference type="Pfam" id="PF00884">
    <property type="entry name" value="Sulfatase"/>
    <property type="match status" value="1"/>
</dbReference>
<keyword evidence="1" id="KW-0472">Membrane</keyword>
<keyword evidence="4" id="KW-1185">Reference proteome</keyword>
<dbReference type="CDD" id="cd16015">
    <property type="entry name" value="LTA_synthase"/>
    <property type="match status" value="1"/>
</dbReference>
<dbReference type="Gene3D" id="3.40.720.10">
    <property type="entry name" value="Alkaline Phosphatase, subunit A"/>
    <property type="match status" value="1"/>
</dbReference>
<evidence type="ECO:0000259" key="2">
    <source>
        <dbReference type="Pfam" id="PF00884"/>
    </source>
</evidence>
<dbReference type="AlphaFoldDB" id="A0A0R2NKA6"/>
<protein>
    <recommendedName>
        <fullName evidence="2">Sulfatase N-terminal domain-containing protein</fullName>
    </recommendedName>
</protein>
<feature type="transmembrane region" description="Helical" evidence="1">
    <location>
        <begin position="239"/>
        <end position="259"/>
    </location>
</feature>
<feature type="transmembrane region" description="Helical" evidence="1">
    <location>
        <begin position="79"/>
        <end position="104"/>
    </location>
</feature>
<sequence>MVESTLKQKTQKFVVLLLTVFIVTLASVSSFSMWRFGIGTKRAILVENLMFLKPIISTLGLLVIAKLSQSWSDKINFKYWLQIVFYSLVLGLFAFGLVVARYSLWQLLETAFPVTLMSNTFAGAVVGILFIAPILNRFNNNKIFKLISLMGLVTLSVVPTIIWATHLVSPVQNGVNGLLWGMLITVIVKFTDEWNISKRNIWIGLGTVAVVSEILMIWVNNVNSRSAIWWSGFAVIKHLMFLDTNFFAFCVAAGIFLIFGSYFVKSKLMINYFIAATMVNTHFLFSKPMWNQIFRGADWLKLSGILMFSKMIVAALLVSLIIIGFEKLRQKTFEQVASRSTKWQTGIVSAVIVTLVSFIILLITDNAMNAQALIRVAGNKPLLMLLNMLALFAFVLIIYVLINRWLISSVVSLVLMIALAFGNYQKLISRNEPITPIDISSNIKNASEILDLVNIWLVVGLLIGFAILIGLAIFSERKLKMTAVFGWISRLGIIVVSGLILTLFIFKLPSVPSSSVTWKQKDKTTFNKTLVNNLHYSYHPESVWYDYKKNGPVLAFMSRIRIPIMDKPAGYSKSTIDKLATEYNNEAQTINKKRKNNVNNDVVIYILSESFANPNRVPGVKTDSDPIPYINSLKKNNTSGIMDSYGYGGGTADMEFEALSGMSLNNFAPALSTPYVELMPKVPYMPSALDLFKTKTAIHPYQPTLYNRVQVFKQFGFQRFYNTNNPYKVKYTEKLKGSQYVSDESAYKEVGRVLKENKGGQFIQLSTMQNHMPYIPNEYKQNYGVKSDGLTKNSHGSLETYTEGIHQSDSAMKQLIDMVNKDKRDVSIVFYGDHLPGLYKWQNDNDGKMDQYDSLLHQTDYFIYSNHNRQKVKKSIVAPYMFTPMMLDQTNSKLSGYYAFLTKCMQELPAGERGKYMLSDGKQIHEKNLSSAQKKLLYQYKLLQYDITAGQHYLKRGSSFFEVNK</sequence>
<dbReference type="PATRIC" id="fig|480391.4.peg.653"/>
<feature type="transmembrane region" description="Helical" evidence="1">
    <location>
        <begin position="12"/>
        <end position="37"/>
    </location>
</feature>
<feature type="transmembrane region" description="Helical" evidence="1">
    <location>
        <begin position="170"/>
        <end position="188"/>
    </location>
</feature>
<reference evidence="3 4" key="1">
    <citation type="journal article" date="2015" name="Genome Announc.">
        <title>Expanding the biotechnology potential of lactobacilli through comparative genomics of 213 strains and associated genera.</title>
        <authorList>
            <person name="Sun Z."/>
            <person name="Harris H.M."/>
            <person name="McCann A."/>
            <person name="Guo C."/>
            <person name="Argimon S."/>
            <person name="Zhang W."/>
            <person name="Yang X."/>
            <person name="Jeffery I.B."/>
            <person name="Cooney J.C."/>
            <person name="Kagawa T.F."/>
            <person name="Liu W."/>
            <person name="Song Y."/>
            <person name="Salvetti E."/>
            <person name="Wrobel A."/>
            <person name="Rasinkangas P."/>
            <person name="Parkhill J."/>
            <person name="Rea M.C."/>
            <person name="O'Sullivan O."/>
            <person name="Ritari J."/>
            <person name="Douillard F.P."/>
            <person name="Paul Ross R."/>
            <person name="Yang R."/>
            <person name="Briner A.E."/>
            <person name="Felis G.E."/>
            <person name="de Vos W.M."/>
            <person name="Barrangou R."/>
            <person name="Klaenhammer T.R."/>
            <person name="Caufield P.W."/>
            <person name="Cui Y."/>
            <person name="Zhang H."/>
            <person name="O'Toole P.W."/>
        </authorList>
    </citation>
    <scope>NUCLEOTIDE SEQUENCE [LARGE SCALE GENOMIC DNA]</scope>
    <source>
        <strain evidence="3 4">DSM 23026</strain>
    </source>
</reference>
<organism evidence="3 4">
    <name type="scientific">Pediococcus argentinicus</name>
    <dbReference type="NCBI Taxonomy" id="480391"/>
    <lineage>
        <taxon>Bacteria</taxon>
        <taxon>Bacillati</taxon>
        <taxon>Bacillota</taxon>
        <taxon>Bacilli</taxon>
        <taxon>Lactobacillales</taxon>
        <taxon>Lactobacillaceae</taxon>
        <taxon>Pediococcus</taxon>
    </lineage>
</organism>
<feature type="transmembrane region" description="Helical" evidence="1">
    <location>
        <begin position="346"/>
        <end position="363"/>
    </location>
</feature>
<keyword evidence="1" id="KW-0812">Transmembrane</keyword>
<feature type="transmembrane region" description="Helical" evidence="1">
    <location>
        <begin position="268"/>
        <end position="285"/>
    </location>
</feature>
<feature type="transmembrane region" description="Helical" evidence="1">
    <location>
        <begin position="487"/>
        <end position="506"/>
    </location>
</feature>
<keyword evidence="1" id="KW-1133">Transmembrane helix</keyword>
<feature type="transmembrane region" description="Helical" evidence="1">
    <location>
        <begin position="305"/>
        <end position="325"/>
    </location>
</feature>
<dbReference type="InterPro" id="IPR017850">
    <property type="entry name" value="Alkaline_phosphatase_core_sf"/>
</dbReference>
<accession>A0A0R2NKA6</accession>
<dbReference type="Proteomes" id="UP000051249">
    <property type="component" value="Unassembled WGS sequence"/>
</dbReference>
<dbReference type="RefSeq" id="WP_057797808.1">
    <property type="nucleotide sequence ID" value="NZ_JAAXPP010000002.1"/>
</dbReference>
<name>A0A0R2NKA6_9LACO</name>
<feature type="transmembrane region" description="Helical" evidence="1">
    <location>
        <begin position="455"/>
        <end position="475"/>
    </location>
</feature>
<gene>
    <name evidence="3" type="ORF">IV88_GL000644</name>
</gene>
<feature type="transmembrane region" description="Helical" evidence="1">
    <location>
        <begin position="406"/>
        <end position="424"/>
    </location>
</feature>
<feature type="transmembrane region" description="Helical" evidence="1">
    <location>
        <begin position="143"/>
        <end position="164"/>
    </location>
</feature>
<proteinExistence type="predicted"/>
<comment type="caution">
    <text evidence="3">The sequence shown here is derived from an EMBL/GenBank/DDBJ whole genome shotgun (WGS) entry which is preliminary data.</text>
</comment>